<dbReference type="SUPFAM" id="SSF53163">
    <property type="entry name" value="HybD-like"/>
    <property type="match status" value="1"/>
</dbReference>
<name>A0A7X2P4M5_9FIRM</name>
<keyword evidence="1" id="KW-0645">Protease</keyword>
<comment type="caution">
    <text evidence="1">The sequence shown here is derived from an EMBL/GenBank/DDBJ whole genome shotgun (WGS) entry which is preliminary data.</text>
</comment>
<evidence type="ECO:0000313" key="1">
    <source>
        <dbReference type="EMBL" id="MST67439.1"/>
    </source>
</evidence>
<organism evidence="1 2">
    <name type="scientific">Oliverpabstia intestinalis</name>
    <dbReference type="NCBI Taxonomy" id="2606633"/>
    <lineage>
        <taxon>Bacteria</taxon>
        <taxon>Bacillati</taxon>
        <taxon>Bacillota</taxon>
        <taxon>Clostridia</taxon>
        <taxon>Lachnospirales</taxon>
        <taxon>Lachnospiraceae</taxon>
        <taxon>Oliverpabstia</taxon>
    </lineage>
</organism>
<dbReference type="InterPro" id="IPR023430">
    <property type="entry name" value="Pept_HybD-like_dom_sf"/>
</dbReference>
<sequence>MRREVSYYIREKKRTASTELAHVLKKCIGQIDRPWKEIIILCIGSDRITGDSLGPLIGQQLSRHRWKNIHIYGTLDTPVHALNLESVLADIKKRHPSALILAVDASLGSQKHIGYITAGIGPIHPGSGVHKSLPAVGDLHITGILNASGSFEHFLLQTTRLSFVVQMADTITDGILHTFSPVYERRGLLPDGWFHREERRDLCWAKEESRLAALSIETSSGSIS</sequence>
<dbReference type="AlphaFoldDB" id="A0A7X2P4M5"/>
<evidence type="ECO:0000313" key="2">
    <source>
        <dbReference type="Proteomes" id="UP000440513"/>
    </source>
</evidence>
<dbReference type="Proteomes" id="UP000440513">
    <property type="component" value="Unassembled WGS sequence"/>
</dbReference>
<keyword evidence="2" id="KW-1185">Reference proteome</keyword>
<keyword evidence="1" id="KW-0378">Hydrolase</keyword>
<dbReference type="InterPro" id="IPR009665">
    <property type="entry name" value="YyaC"/>
</dbReference>
<dbReference type="GO" id="GO:0008233">
    <property type="term" value="F:peptidase activity"/>
    <property type="evidence" value="ECO:0007669"/>
    <property type="project" value="UniProtKB-KW"/>
</dbReference>
<reference evidence="1 2" key="1">
    <citation type="submission" date="2019-08" db="EMBL/GenBank/DDBJ databases">
        <title>In-depth cultivation of the pig gut microbiome towards novel bacterial diversity and tailored functional studies.</title>
        <authorList>
            <person name="Wylensek D."/>
            <person name="Hitch T.C.A."/>
            <person name="Clavel T."/>
        </authorList>
    </citation>
    <scope>NUCLEOTIDE SEQUENCE [LARGE SCALE GENOMIC DNA]</scope>
    <source>
        <strain evidence="1 2">BSM-380-WT-5A</strain>
    </source>
</reference>
<dbReference type="GO" id="GO:0006508">
    <property type="term" value="P:proteolysis"/>
    <property type="evidence" value="ECO:0007669"/>
    <property type="project" value="UniProtKB-KW"/>
</dbReference>
<dbReference type="Pfam" id="PF06866">
    <property type="entry name" value="DUF1256"/>
    <property type="match status" value="1"/>
</dbReference>
<accession>A0A7X2P4M5</accession>
<dbReference type="NCBIfam" id="TIGR02841">
    <property type="entry name" value="spore_YyaC"/>
    <property type="match status" value="1"/>
</dbReference>
<protein>
    <submittedName>
        <fullName evidence="1">Spore protease YyaC</fullName>
    </submittedName>
</protein>
<proteinExistence type="predicted"/>
<dbReference type="EMBL" id="VUMS01000026">
    <property type="protein sequence ID" value="MST67439.1"/>
    <property type="molecule type" value="Genomic_DNA"/>
</dbReference>
<gene>
    <name evidence="1" type="primary">yyaC</name>
    <name evidence="1" type="ORF">FYJ57_12105</name>
</gene>